<evidence type="ECO:0000256" key="2">
    <source>
        <dbReference type="ARBA" id="ARBA00006416"/>
    </source>
</evidence>
<keyword evidence="5 9" id="KW-0999">Mitochondrion inner membrane</keyword>
<keyword evidence="7 9" id="KW-0496">Mitochondrion</keyword>
<dbReference type="PhylomeDB" id="A0A0D2WPS6"/>
<evidence type="ECO:0000256" key="7">
    <source>
        <dbReference type="ARBA" id="ARBA00023128"/>
    </source>
</evidence>
<gene>
    <name evidence="10" type="ORF">CAOG_003657</name>
</gene>
<evidence type="ECO:0000256" key="8">
    <source>
        <dbReference type="ARBA" id="ARBA00023136"/>
    </source>
</evidence>
<proteinExistence type="inferred from homology"/>
<dbReference type="EMBL" id="KE346364">
    <property type="protein sequence ID" value="KJE92748.1"/>
    <property type="molecule type" value="Genomic_DNA"/>
</dbReference>
<organism evidence="10 11">
    <name type="scientific">Capsaspora owczarzaki (strain ATCC 30864)</name>
    <dbReference type="NCBI Taxonomy" id="595528"/>
    <lineage>
        <taxon>Eukaryota</taxon>
        <taxon>Filasterea</taxon>
        <taxon>Capsaspora</taxon>
    </lineage>
</organism>
<comment type="subcellular location">
    <subcellularLocation>
        <location evidence="1 9">Mitochondrion inner membrane</location>
        <topology evidence="1 9">Multi-pass membrane protein</topology>
    </subcellularLocation>
</comment>
<keyword evidence="4" id="KW-0812">Transmembrane</keyword>
<protein>
    <recommendedName>
        <fullName evidence="9">Mitochondrial pyruvate carrier</fullName>
    </recommendedName>
</protein>
<reference evidence="11" key="1">
    <citation type="submission" date="2011-02" db="EMBL/GenBank/DDBJ databases">
        <title>The Genome Sequence of Capsaspora owczarzaki ATCC 30864.</title>
        <authorList>
            <person name="Russ C."/>
            <person name="Cuomo C."/>
            <person name="Burger G."/>
            <person name="Gray M.W."/>
            <person name="Holland P.W.H."/>
            <person name="King N."/>
            <person name="Lang F.B.F."/>
            <person name="Roger A.J."/>
            <person name="Ruiz-Trillo I."/>
            <person name="Young S.K."/>
            <person name="Zeng Q."/>
            <person name="Gargeya S."/>
            <person name="Alvarado L."/>
            <person name="Berlin A."/>
            <person name="Chapman S.B."/>
            <person name="Chen Z."/>
            <person name="Freedman E."/>
            <person name="Gellesch M."/>
            <person name="Goldberg J."/>
            <person name="Griggs A."/>
            <person name="Gujja S."/>
            <person name="Heilman E."/>
            <person name="Heiman D."/>
            <person name="Howarth C."/>
            <person name="Mehta T."/>
            <person name="Neiman D."/>
            <person name="Pearson M."/>
            <person name="Roberts A."/>
            <person name="Saif S."/>
            <person name="Shea T."/>
            <person name="Shenoy N."/>
            <person name="Sisk P."/>
            <person name="Stolte C."/>
            <person name="Sykes S."/>
            <person name="White J."/>
            <person name="Yandava C."/>
            <person name="Haas B."/>
            <person name="Nusbaum C."/>
            <person name="Birren B."/>
        </authorList>
    </citation>
    <scope>NUCLEOTIDE SEQUENCE</scope>
    <source>
        <strain evidence="11">ATCC 30864</strain>
    </source>
</reference>
<evidence type="ECO:0000256" key="4">
    <source>
        <dbReference type="ARBA" id="ARBA00022692"/>
    </source>
</evidence>
<evidence type="ECO:0000256" key="9">
    <source>
        <dbReference type="RuleBase" id="RU363100"/>
    </source>
</evidence>
<evidence type="ECO:0000256" key="3">
    <source>
        <dbReference type="ARBA" id="ARBA00022448"/>
    </source>
</evidence>
<evidence type="ECO:0000256" key="5">
    <source>
        <dbReference type="ARBA" id="ARBA00022792"/>
    </source>
</evidence>
<evidence type="ECO:0000256" key="6">
    <source>
        <dbReference type="ARBA" id="ARBA00022989"/>
    </source>
</evidence>
<dbReference type="InterPro" id="IPR005336">
    <property type="entry name" value="MPC"/>
</dbReference>
<dbReference type="RefSeq" id="XP_004363385.1">
    <property type="nucleotide sequence ID" value="XM_004363328.2"/>
</dbReference>
<dbReference type="AlphaFoldDB" id="A0A0D2WPS6"/>
<keyword evidence="6" id="KW-1133">Transmembrane helix</keyword>
<dbReference type="Proteomes" id="UP000008743">
    <property type="component" value="Unassembled WGS sequence"/>
</dbReference>
<dbReference type="GO" id="GO:0005743">
    <property type="term" value="C:mitochondrial inner membrane"/>
    <property type="evidence" value="ECO:0007669"/>
    <property type="project" value="UniProtKB-SubCell"/>
</dbReference>
<dbReference type="InParanoid" id="A0A0D2WPS6"/>
<comment type="function">
    <text evidence="9">Mediates the uptake of pyruvate into mitochondria.</text>
</comment>
<sequence length="132" mass="14498">MAAISQLPSFLRFLRPLEGNAKLFSNAAALALEKRVPLFAKFNDVTYSAPAAKWILSIVPLIQAFSGNPPVEKIDLKQSSSLLFTGMVWAYYATLITPQNAGSRALCICNMAMASVHGYNVARRARHDLNKQ</sequence>
<dbReference type="OrthoDB" id="869189at2759"/>
<keyword evidence="8" id="KW-0472">Membrane</keyword>
<dbReference type="Pfam" id="PF03650">
    <property type="entry name" value="MPC"/>
    <property type="match status" value="1"/>
</dbReference>
<evidence type="ECO:0000313" key="11">
    <source>
        <dbReference type="Proteomes" id="UP000008743"/>
    </source>
</evidence>
<evidence type="ECO:0000256" key="1">
    <source>
        <dbReference type="ARBA" id="ARBA00004448"/>
    </source>
</evidence>
<evidence type="ECO:0000313" key="10">
    <source>
        <dbReference type="EMBL" id="KJE92748.1"/>
    </source>
</evidence>
<name>A0A0D2WPS6_CAPO3</name>
<comment type="similarity">
    <text evidence="2 9">Belongs to the mitochondrial pyruvate carrier (MPC) (TC 2.A.105) family.</text>
</comment>
<keyword evidence="11" id="KW-1185">Reference proteome</keyword>
<accession>A0A0D2WPS6</accession>
<keyword evidence="3 9" id="KW-0813">Transport</keyword>
<dbReference type="eggNOG" id="ENOG502S29Z">
    <property type="taxonomic scope" value="Eukaryota"/>
</dbReference>
<dbReference type="STRING" id="595528.A0A0D2WPS6"/>
<dbReference type="GO" id="GO:0006850">
    <property type="term" value="P:pyruvate import into mitochondria"/>
    <property type="evidence" value="ECO:0007669"/>
    <property type="project" value="InterPro"/>
</dbReference>